<dbReference type="PANTHER" id="PTHR12486:SF6">
    <property type="entry name" value="ADENOSINE 5'-MONOPHOSPHORAMIDASE HINT3"/>
    <property type="match status" value="1"/>
</dbReference>
<reference evidence="5" key="2">
    <citation type="submission" date="2025-09" db="UniProtKB">
        <authorList>
            <consortium name="Ensembl"/>
        </authorList>
    </citation>
    <scope>IDENTIFICATION</scope>
</reference>
<reference evidence="5" key="1">
    <citation type="submission" date="2025-08" db="UniProtKB">
        <authorList>
            <consortium name="Ensembl"/>
        </authorList>
    </citation>
    <scope>IDENTIFICATION</scope>
</reference>
<dbReference type="AlphaFoldDB" id="A0A8D0AP60"/>
<feature type="domain" description="HIT" evidence="4">
    <location>
        <begin position="36"/>
        <end position="153"/>
    </location>
</feature>
<dbReference type="InterPro" id="IPR011146">
    <property type="entry name" value="HIT-like"/>
</dbReference>
<dbReference type="PANTHER" id="PTHR12486">
    <property type="entry name" value="APRATAXIN-RELATED"/>
    <property type="match status" value="1"/>
</dbReference>
<evidence type="ECO:0000313" key="5">
    <source>
        <dbReference type="Ensembl" id="ENSSLUP00000057935.1"/>
    </source>
</evidence>
<sequence length="221" mass="24822">GSRERSSGPTRSAANCPDFYTTQMGTQGASGSEDCPFCQIANNQTDAEILLSDDELLCFRDIKPSATHHYLVVSRTHINNCKTLQGDDIPLGERRHDPPYSLLIISMETFADVSVFKPTLTLCRMGFHVPPFSSVPHLHLHALAPASTMNFKSQLRYGPQSHWFIPVSDVLAAFILRLECAPRIIVDSVLCDFFNNINKLYLQYINKVTKSLYRKKTADEN</sequence>
<dbReference type="PROSITE" id="PS51084">
    <property type="entry name" value="HIT_2"/>
    <property type="match status" value="1"/>
</dbReference>
<evidence type="ECO:0000256" key="2">
    <source>
        <dbReference type="ARBA" id="ARBA00025764"/>
    </source>
</evidence>
<keyword evidence="6" id="KW-1185">Reference proteome</keyword>
<dbReference type="GeneTree" id="ENSGT00510000047616"/>
<evidence type="ECO:0000256" key="3">
    <source>
        <dbReference type="PROSITE-ProRule" id="PRU00464"/>
    </source>
</evidence>
<dbReference type="Proteomes" id="UP000694568">
    <property type="component" value="Unplaced"/>
</dbReference>
<evidence type="ECO:0000256" key="1">
    <source>
        <dbReference type="ARBA" id="ARBA00024472"/>
    </source>
</evidence>
<comment type="similarity">
    <text evidence="2">Belongs to the HINT family.</text>
</comment>
<dbReference type="GO" id="GO:0003824">
    <property type="term" value="F:catalytic activity"/>
    <property type="evidence" value="ECO:0007669"/>
    <property type="project" value="InterPro"/>
</dbReference>
<dbReference type="Pfam" id="PF11969">
    <property type="entry name" value="DcpS_C"/>
    <property type="match status" value="1"/>
</dbReference>
<feature type="short sequence motif" description="Histidine triad motif" evidence="3">
    <location>
        <begin position="137"/>
        <end position="141"/>
    </location>
</feature>
<dbReference type="PRINTS" id="PR00332">
    <property type="entry name" value="HISTRIAD"/>
</dbReference>
<dbReference type="Ensembl" id="ENSSLUT00000059608.1">
    <property type="protein sequence ID" value="ENSSLUP00000057935.1"/>
    <property type="gene ID" value="ENSSLUG00000024920.1"/>
</dbReference>
<dbReference type="SUPFAM" id="SSF54197">
    <property type="entry name" value="HIT-like"/>
    <property type="match status" value="1"/>
</dbReference>
<comment type="catalytic activity">
    <reaction evidence="1">
        <text>adenosine 5'-phosphoramidate + H2O = NH4(+) + AMP</text>
        <dbReference type="Rhea" id="RHEA:67916"/>
        <dbReference type="ChEBI" id="CHEBI:15377"/>
        <dbReference type="ChEBI" id="CHEBI:28938"/>
        <dbReference type="ChEBI" id="CHEBI:57890"/>
        <dbReference type="ChEBI" id="CHEBI:456215"/>
    </reaction>
</comment>
<dbReference type="Gene3D" id="3.30.428.10">
    <property type="entry name" value="HIT-like"/>
    <property type="match status" value="1"/>
</dbReference>
<name>A0A8D0AP60_SANLU</name>
<evidence type="ECO:0000259" key="4">
    <source>
        <dbReference type="PROSITE" id="PS51084"/>
    </source>
</evidence>
<evidence type="ECO:0000313" key="6">
    <source>
        <dbReference type="Proteomes" id="UP000694568"/>
    </source>
</evidence>
<proteinExistence type="inferred from homology"/>
<dbReference type="InterPro" id="IPR036265">
    <property type="entry name" value="HIT-like_sf"/>
</dbReference>
<accession>A0A8D0AP60</accession>
<organism evidence="5 6">
    <name type="scientific">Sander lucioperca</name>
    <name type="common">Pike-perch</name>
    <name type="synonym">Perca lucioperca</name>
    <dbReference type="NCBI Taxonomy" id="283035"/>
    <lineage>
        <taxon>Eukaryota</taxon>
        <taxon>Metazoa</taxon>
        <taxon>Chordata</taxon>
        <taxon>Craniata</taxon>
        <taxon>Vertebrata</taxon>
        <taxon>Euteleostomi</taxon>
        <taxon>Actinopterygii</taxon>
        <taxon>Neopterygii</taxon>
        <taxon>Teleostei</taxon>
        <taxon>Neoteleostei</taxon>
        <taxon>Acanthomorphata</taxon>
        <taxon>Eupercaria</taxon>
        <taxon>Perciformes</taxon>
        <taxon>Percoidei</taxon>
        <taxon>Percidae</taxon>
        <taxon>Luciopercinae</taxon>
        <taxon>Sander</taxon>
    </lineage>
</organism>
<protein>
    <recommendedName>
        <fullName evidence="4">HIT domain-containing protein</fullName>
    </recommendedName>
</protein>
<dbReference type="InterPro" id="IPR001310">
    <property type="entry name" value="Histidine_triad_HIT"/>
</dbReference>